<comment type="function">
    <text evidence="10 13">This protein binds specifically to 23S rRNA; its binding is stimulated by other ribosomal proteins, e.g., L4, L17, and L20. It is important during the early stages of 50S assembly. It makes multiple contacts with different domains of the 23S rRNA in the assembled 50S subunit and ribosome.</text>
</comment>
<dbReference type="InterPro" id="IPR047867">
    <property type="entry name" value="Ribosomal_uL22_bac/org-type"/>
</dbReference>
<dbReference type="CDD" id="cd00336">
    <property type="entry name" value="Ribosomal_L22"/>
    <property type="match status" value="1"/>
</dbReference>
<dbReference type="GO" id="GO:0019843">
    <property type="term" value="F:rRNA binding"/>
    <property type="evidence" value="ECO:0007669"/>
    <property type="project" value="UniProtKB-UniRule"/>
</dbReference>
<dbReference type="PROSITE" id="PS00464">
    <property type="entry name" value="RIBOSOMAL_L22"/>
    <property type="match status" value="1"/>
</dbReference>
<evidence type="ECO:0000256" key="10">
    <source>
        <dbReference type="HAMAP-Rule" id="MF_01331"/>
    </source>
</evidence>
<evidence type="ECO:0000256" key="2">
    <source>
        <dbReference type="ARBA" id="ARBA00009451"/>
    </source>
</evidence>
<sequence length="114" mass="12730">MEAKATVKYVRISPPKARRVIDLVRGQQVEEARRILKFSPLGAAKTVEKALNSAVANAEQQPGVIAQNLIVERAWVDSGPTLKRWRTRAYGRATRVRKRTSHITLVVRSLGEDA</sequence>
<gene>
    <name evidence="10" type="primary">rplV</name>
</gene>
<dbReference type="GO" id="GO:0003735">
    <property type="term" value="F:structural constituent of ribosome"/>
    <property type="evidence" value="ECO:0007669"/>
    <property type="project" value="InterPro"/>
</dbReference>
<dbReference type="Pfam" id="PF00237">
    <property type="entry name" value="Ribosomal_L22"/>
    <property type="match status" value="1"/>
</dbReference>
<keyword evidence="7 10" id="KW-0687">Ribonucleoprotein</keyword>
<dbReference type="HAMAP" id="MF_01331_B">
    <property type="entry name" value="Ribosomal_uL22_B"/>
    <property type="match status" value="1"/>
</dbReference>
<dbReference type="InterPro" id="IPR036394">
    <property type="entry name" value="Ribosomal_uL22_sf"/>
</dbReference>
<evidence type="ECO:0000256" key="1">
    <source>
        <dbReference type="ARBA" id="ARBA00003478"/>
    </source>
</evidence>
<keyword evidence="6 10" id="KW-0689">Ribosomal protein</keyword>
<evidence type="ECO:0000256" key="8">
    <source>
        <dbReference type="ARBA" id="ARBA00025084"/>
    </source>
</evidence>
<evidence type="ECO:0000256" key="3">
    <source>
        <dbReference type="ARBA" id="ARBA00011838"/>
    </source>
</evidence>
<evidence type="ECO:0000256" key="13">
    <source>
        <dbReference type="RuleBase" id="RU004008"/>
    </source>
</evidence>
<dbReference type="InterPro" id="IPR005727">
    <property type="entry name" value="Ribosomal_uL22_bac/chlpt-type"/>
</dbReference>
<evidence type="ECO:0000256" key="7">
    <source>
        <dbReference type="ARBA" id="ARBA00023274"/>
    </source>
</evidence>
<comment type="similarity">
    <text evidence="2 10 11">Belongs to the universal ribosomal protein uL22 family.</text>
</comment>
<keyword evidence="5 10" id="KW-0694">RNA-binding</keyword>
<comment type="function">
    <text evidence="1 10">The globular domain of the protein is located near the polypeptide exit tunnel on the outside of the subunit, while an extended beta-hairpin is found that lines the wall of the exit tunnel in the center of the 70S ribosome.</text>
</comment>
<dbReference type="AlphaFoldDB" id="A0A0H4T7K8"/>
<evidence type="ECO:0000256" key="9">
    <source>
        <dbReference type="ARBA" id="ARBA00035207"/>
    </source>
</evidence>
<comment type="function">
    <text evidence="8">This protein binds specifically to 23S rRNA; its binding is stimulated by other ribosomal proteins, e.g. L4, L17, and L20. It is important during the early stages of 50S assembly. It makes multiple contacts with different domains of the 23S rRNA in the assembled 50S subunit and ribosome.</text>
</comment>
<dbReference type="EMBL" id="KT007023">
    <property type="protein sequence ID" value="AKQ03843.1"/>
    <property type="molecule type" value="Genomic_DNA"/>
</dbReference>
<dbReference type="PANTHER" id="PTHR13501">
    <property type="entry name" value="CHLOROPLAST 50S RIBOSOMAL PROTEIN L22-RELATED"/>
    <property type="match status" value="1"/>
</dbReference>
<accession>A0A0H4T7K8</accession>
<evidence type="ECO:0000256" key="6">
    <source>
        <dbReference type="ARBA" id="ARBA00022980"/>
    </source>
</evidence>
<organism evidence="14">
    <name type="scientific">uncultured actinobacterium Rifle_16ft_4_minimus_38826</name>
    <dbReference type="NCBI Taxonomy" id="1665148"/>
    <lineage>
        <taxon>Bacteria</taxon>
        <taxon>Bacillati</taxon>
        <taxon>Actinomycetota</taxon>
        <taxon>Actinomycetes</taxon>
        <taxon>marine Actinobacteria clade</taxon>
        <taxon>environmental samples</taxon>
    </lineage>
</organism>
<evidence type="ECO:0000256" key="12">
    <source>
        <dbReference type="RuleBase" id="RU004006"/>
    </source>
</evidence>
<dbReference type="SUPFAM" id="SSF54843">
    <property type="entry name" value="Ribosomal protein L22"/>
    <property type="match status" value="1"/>
</dbReference>
<name>A0A0H4T7K8_9ACTN</name>
<evidence type="ECO:0000256" key="4">
    <source>
        <dbReference type="ARBA" id="ARBA00022730"/>
    </source>
</evidence>
<dbReference type="InterPro" id="IPR018260">
    <property type="entry name" value="Ribosomal_uL22_CS"/>
</dbReference>
<dbReference type="InterPro" id="IPR001063">
    <property type="entry name" value="Ribosomal_uL22"/>
</dbReference>
<reference evidence="14" key="1">
    <citation type="journal article" date="2015" name="ISME J.">
        <title>Aquifer environment selects for microbial species cohorts in sediment and groundwater.</title>
        <authorList>
            <person name="Hug L.A."/>
            <person name="Thomas B.C."/>
            <person name="Brown C.T."/>
            <person name="Frischkorn K.R."/>
            <person name="Williams K.H."/>
            <person name="Tringe S.G."/>
            <person name="Banfield J.F."/>
        </authorList>
    </citation>
    <scope>NUCLEOTIDE SEQUENCE</scope>
</reference>
<protein>
    <recommendedName>
        <fullName evidence="9 10">Large ribosomal subunit protein uL22</fullName>
    </recommendedName>
</protein>
<dbReference type="GO" id="GO:0006412">
    <property type="term" value="P:translation"/>
    <property type="evidence" value="ECO:0007669"/>
    <property type="project" value="UniProtKB-UniRule"/>
</dbReference>
<evidence type="ECO:0000256" key="5">
    <source>
        <dbReference type="ARBA" id="ARBA00022884"/>
    </source>
</evidence>
<proteinExistence type="inferred from homology"/>
<evidence type="ECO:0000313" key="14">
    <source>
        <dbReference type="EMBL" id="AKQ03843.1"/>
    </source>
</evidence>
<dbReference type="NCBIfam" id="TIGR01044">
    <property type="entry name" value="rplV_bact"/>
    <property type="match status" value="1"/>
</dbReference>
<comment type="subunit">
    <text evidence="3 10 12">Part of the 50S ribosomal subunit.</text>
</comment>
<dbReference type="GO" id="GO:0022625">
    <property type="term" value="C:cytosolic large ribosomal subunit"/>
    <property type="evidence" value="ECO:0007669"/>
    <property type="project" value="TreeGrafter"/>
</dbReference>
<evidence type="ECO:0000256" key="11">
    <source>
        <dbReference type="RuleBase" id="RU004005"/>
    </source>
</evidence>
<dbReference type="Gene3D" id="3.90.470.10">
    <property type="entry name" value="Ribosomal protein L22/L17"/>
    <property type="match status" value="1"/>
</dbReference>
<keyword evidence="4 10" id="KW-0699">rRNA-binding</keyword>
<dbReference type="PANTHER" id="PTHR13501:SF8">
    <property type="entry name" value="LARGE RIBOSOMAL SUBUNIT PROTEIN UL22M"/>
    <property type="match status" value="1"/>
</dbReference>